<dbReference type="FunFam" id="3.30.160.60:FF:000384">
    <property type="entry name" value="Zinc finger protein 550"/>
    <property type="match status" value="1"/>
</dbReference>
<accession>A0A8X7WTQ8</accession>
<evidence type="ECO:0000256" key="7">
    <source>
        <dbReference type="PROSITE-ProRule" id="PRU00042"/>
    </source>
</evidence>
<evidence type="ECO:0000256" key="9">
    <source>
        <dbReference type="SAM" id="MobiDB-lite"/>
    </source>
</evidence>
<feature type="domain" description="C2H2-type" evidence="10">
    <location>
        <begin position="388"/>
        <end position="415"/>
    </location>
</feature>
<organism evidence="11 12">
    <name type="scientific">Polypterus senegalus</name>
    <name type="common">Senegal bichir</name>
    <dbReference type="NCBI Taxonomy" id="55291"/>
    <lineage>
        <taxon>Eukaryota</taxon>
        <taxon>Metazoa</taxon>
        <taxon>Chordata</taxon>
        <taxon>Craniata</taxon>
        <taxon>Vertebrata</taxon>
        <taxon>Euteleostomi</taxon>
        <taxon>Actinopterygii</taxon>
        <taxon>Polypteriformes</taxon>
        <taxon>Polypteridae</taxon>
        <taxon>Polypterus</taxon>
    </lineage>
</organism>
<gene>
    <name evidence="11" type="primary">Znf484_3</name>
    <name evidence="11" type="ORF">GTO96_0006746</name>
</gene>
<dbReference type="PROSITE" id="PS50157">
    <property type="entry name" value="ZINC_FINGER_C2H2_2"/>
    <property type="match status" value="3"/>
</dbReference>
<dbReference type="SUPFAM" id="SSF57667">
    <property type="entry name" value="beta-beta-alpha zinc fingers"/>
    <property type="match status" value="2"/>
</dbReference>
<evidence type="ECO:0000256" key="3">
    <source>
        <dbReference type="ARBA" id="ARBA00022771"/>
    </source>
</evidence>
<keyword evidence="2" id="KW-0677">Repeat</keyword>
<dbReference type="Proteomes" id="UP000886611">
    <property type="component" value="Unassembled WGS sequence"/>
</dbReference>
<dbReference type="OrthoDB" id="7734462at2759"/>
<keyword evidence="5" id="KW-0238">DNA-binding</keyword>
<keyword evidence="1" id="KW-0479">Metal-binding</keyword>
<keyword evidence="3 7" id="KW-0863">Zinc-finger</keyword>
<evidence type="ECO:0000313" key="12">
    <source>
        <dbReference type="Proteomes" id="UP000886611"/>
    </source>
</evidence>
<feature type="non-terminal residue" evidence="11">
    <location>
        <position position="1"/>
    </location>
</feature>
<dbReference type="PANTHER" id="PTHR23235">
    <property type="entry name" value="KRUEPPEL-LIKE TRANSCRIPTION FACTOR"/>
    <property type="match status" value="1"/>
</dbReference>
<feature type="region of interest" description="Disordered" evidence="9">
    <location>
        <begin position="227"/>
        <end position="252"/>
    </location>
</feature>
<dbReference type="GO" id="GO:0005694">
    <property type="term" value="C:chromosome"/>
    <property type="evidence" value="ECO:0007669"/>
    <property type="project" value="UniProtKB-ARBA"/>
</dbReference>
<keyword evidence="6" id="KW-0539">Nucleus</keyword>
<keyword evidence="12" id="KW-1185">Reference proteome</keyword>
<reference evidence="11 12" key="1">
    <citation type="journal article" date="2021" name="Cell">
        <title>Tracing the genetic footprints of vertebrate landing in non-teleost ray-finned fishes.</title>
        <authorList>
            <person name="Bi X."/>
            <person name="Wang K."/>
            <person name="Yang L."/>
            <person name="Pan H."/>
            <person name="Jiang H."/>
            <person name="Wei Q."/>
            <person name="Fang M."/>
            <person name="Yu H."/>
            <person name="Zhu C."/>
            <person name="Cai Y."/>
            <person name="He Y."/>
            <person name="Gan X."/>
            <person name="Zeng H."/>
            <person name="Yu D."/>
            <person name="Zhu Y."/>
            <person name="Jiang H."/>
            <person name="Qiu Q."/>
            <person name="Yang H."/>
            <person name="Zhang Y.E."/>
            <person name="Wang W."/>
            <person name="Zhu M."/>
            <person name="He S."/>
            <person name="Zhang G."/>
        </authorList>
    </citation>
    <scope>NUCLEOTIDE SEQUENCE [LARGE SCALE GENOMIC DNA]</scope>
    <source>
        <strain evidence="11">Bchr_013</strain>
    </source>
</reference>
<evidence type="ECO:0000313" key="11">
    <source>
        <dbReference type="EMBL" id="KAG2455481.1"/>
    </source>
</evidence>
<dbReference type="PROSITE" id="PS00028">
    <property type="entry name" value="ZINC_FINGER_C2H2_1"/>
    <property type="match status" value="3"/>
</dbReference>
<comment type="caution">
    <text evidence="11">The sequence shown here is derived from an EMBL/GenBank/DDBJ whole genome shotgun (WGS) entry which is preliminary data.</text>
</comment>
<dbReference type="GO" id="GO:0008270">
    <property type="term" value="F:zinc ion binding"/>
    <property type="evidence" value="ECO:0007669"/>
    <property type="project" value="UniProtKB-KW"/>
</dbReference>
<dbReference type="InterPro" id="IPR013087">
    <property type="entry name" value="Znf_C2H2_type"/>
</dbReference>
<keyword evidence="4" id="KW-0862">Zinc</keyword>
<evidence type="ECO:0000256" key="4">
    <source>
        <dbReference type="ARBA" id="ARBA00022833"/>
    </source>
</evidence>
<dbReference type="PANTHER" id="PTHR23235:SF120">
    <property type="entry name" value="KRUPPEL-LIKE FACTOR 15"/>
    <property type="match status" value="1"/>
</dbReference>
<dbReference type="FunFam" id="3.30.160.60:FF:002343">
    <property type="entry name" value="Zinc finger protein 33A"/>
    <property type="match status" value="1"/>
</dbReference>
<dbReference type="GO" id="GO:0000981">
    <property type="term" value="F:DNA-binding transcription factor activity, RNA polymerase II-specific"/>
    <property type="evidence" value="ECO:0007669"/>
    <property type="project" value="TreeGrafter"/>
</dbReference>
<dbReference type="Gene3D" id="3.30.160.60">
    <property type="entry name" value="Classic Zinc Finger"/>
    <property type="match status" value="3"/>
</dbReference>
<dbReference type="FunFam" id="3.30.160.60:FF:001732">
    <property type="entry name" value="Zgc:162936"/>
    <property type="match status" value="1"/>
</dbReference>
<evidence type="ECO:0000256" key="6">
    <source>
        <dbReference type="ARBA" id="ARBA00023242"/>
    </source>
</evidence>
<dbReference type="GO" id="GO:0045893">
    <property type="term" value="P:positive regulation of DNA-templated transcription"/>
    <property type="evidence" value="ECO:0007669"/>
    <property type="project" value="UniProtKB-ARBA"/>
</dbReference>
<name>A0A8X7WTQ8_POLSE</name>
<feature type="non-terminal residue" evidence="11">
    <location>
        <position position="443"/>
    </location>
</feature>
<feature type="compositionally biased region" description="Basic and acidic residues" evidence="9">
    <location>
        <begin position="227"/>
        <end position="237"/>
    </location>
</feature>
<dbReference type="Pfam" id="PF00096">
    <property type="entry name" value="zf-C2H2"/>
    <property type="match status" value="3"/>
</dbReference>
<dbReference type="GO" id="GO:0000978">
    <property type="term" value="F:RNA polymerase II cis-regulatory region sequence-specific DNA binding"/>
    <property type="evidence" value="ECO:0007669"/>
    <property type="project" value="TreeGrafter"/>
</dbReference>
<feature type="domain" description="C2H2-type" evidence="10">
    <location>
        <begin position="416"/>
        <end position="443"/>
    </location>
</feature>
<dbReference type="InterPro" id="IPR036236">
    <property type="entry name" value="Znf_C2H2_sf"/>
</dbReference>
<feature type="compositionally biased region" description="Polar residues" evidence="9">
    <location>
        <begin position="304"/>
        <end position="313"/>
    </location>
</feature>
<feature type="domain" description="C2H2-type" evidence="10">
    <location>
        <begin position="360"/>
        <end position="387"/>
    </location>
</feature>
<dbReference type="SMART" id="SM00355">
    <property type="entry name" value="ZnF_C2H2"/>
    <property type="match status" value="3"/>
</dbReference>
<sequence>MEHRAASAPGTSACRSAHSSALDALLVLQEEIDVYEADMAPRGGRLKVFFSLVIGALRAAVQQFAELADRRFAELRLEMSAKEEEIARLRLQLERSCTASAATPGFGGLGAARGAADALTCSDMLGLPEVSGPARVTAAQAEVSLHKSTWSEKKSKEDGSAQVKVEKWQQDVLIKTEPTDLWATSALADSAPECGTHIQLVSDQRPRLQSAEVWCLLVQAKQLGDERAPNGIDHESDVPPVLQQPAEGAGDAQTFEASPFQTLPEDKAGDQCQHPPKEPLLWATQGGSDMSSQCPPVDVDTNPRHTQAPTTSPGRRLAWRQRQLRDQRSRAWQKCMTGRRFRCRGVQQAYGASHAGEKPHCCSECGKTFKRKSNLLQHQEIHTGEKPHRCGECGRTFTRKSNLQIHLMSHSGHKPYCCTLCGNSFTRKRGLLNHQKVHSGQQT</sequence>
<feature type="coiled-coil region" evidence="8">
    <location>
        <begin position="65"/>
        <end position="92"/>
    </location>
</feature>
<feature type="region of interest" description="Disordered" evidence="9">
    <location>
        <begin position="286"/>
        <end position="318"/>
    </location>
</feature>
<protein>
    <submittedName>
        <fullName evidence="11">ZN484 protein</fullName>
    </submittedName>
</protein>
<keyword evidence="8" id="KW-0175">Coiled coil</keyword>
<evidence type="ECO:0000256" key="2">
    <source>
        <dbReference type="ARBA" id="ARBA00022737"/>
    </source>
</evidence>
<proteinExistence type="predicted"/>
<dbReference type="EMBL" id="JAATIS010009265">
    <property type="protein sequence ID" value="KAG2455481.1"/>
    <property type="molecule type" value="Genomic_DNA"/>
</dbReference>
<evidence type="ECO:0000259" key="10">
    <source>
        <dbReference type="PROSITE" id="PS50157"/>
    </source>
</evidence>
<evidence type="ECO:0000256" key="1">
    <source>
        <dbReference type="ARBA" id="ARBA00022723"/>
    </source>
</evidence>
<evidence type="ECO:0000256" key="5">
    <source>
        <dbReference type="ARBA" id="ARBA00023125"/>
    </source>
</evidence>
<dbReference type="AlphaFoldDB" id="A0A8X7WTQ8"/>
<evidence type="ECO:0000256" key="8">
    <source>
        <dbReference type="SAM" id="Coils"/>
    </source>
</evidence>